<dbReference type="Proteomes" id="UP000274922">
    <property type="component" value="Unassembled WGS sequence"/>
</dbReference>
<feature type="compositionally biased region" description="Basic residues" evidence="5">
    <location>
        <begin position="252"/>
        <end position="265"/>
    </location>
</feature>
<feature type="compositionally biased region" description="Basic and acidic residues" evidence="5">
    <location>
        <begin position="234"/>
        <end position="251"/>
    </location>
</feature>
<dbReference type="GO" id="GO:0006270">
    <property type="term" value="P:DNA replication initiation"/>
    <property type="evidence" value="ECO:0007669"/>
    <property type="project" value="TreeGrafter"/>
</dbReference>
<dbReference type="OrthoDB" id="10263597at2759"/>
<evidence type="ECO:0000256" key="3">
    <source>
        <dbReference type="ARBA" id="ARBA00023054"/>
    </source>
</evidence>
<gene>
    <name evidence="8" type="ORF">CXG81DRAFT_10501</name>
</gene>
<dbReference type="GO" id="GO:0003682">
    <property type="term" value="F:chromatin binding"/>
    <property type="evidence" value="ECO:0007669"/>
    <property type="project" value="TreeGrafter"/>
</dbReference>
<dbReference type="Pfam" id="PF07540">
    <property type="entry name" value="NOC3p"/>
    <property type="match status" value="1"/>
</dbReference>
<feature type="domain" description="CCAAT-binding factor" evidence="6">
    <location>
        <begin position="389"/>
        <end position="535"/>
    </location>
</feature>
<dbReference type="PANTHER" id="PTHR14428">
    <property type="entry name" value="NUCLEOLAR COMPLEX PROTEIN 3"/>
    <property type="match status" value="1"/>
</dbReference>
<evidence type="ECO:0000256" key="5">
    <source>
        <dbReference type="SAM" id="MobiDB-lite"/>
    </source>
</evidence>
<feature type="domain" description="Nucleolar complex-associated protein 3 N-terminal" evidence="7">
    <location>
        <begin position="28"/>
        <end position="118"/>
    </location>
</feature>
<keyword evidence="4" id="KW-0539">Nucleus</keyword>
<dbReference type="InterPro" id="IPR005612">
    <property type="entry name" value="CCAAT-binding_factor"/>
</dbReference>
<evidence type="ECO:0000313" key="8">
    <source>
        <dbReference type="EMBL" id="RKP02694.1"/>
    </source>
</evidence>
<evidence type="ECO:0000313" key="9">
    <source>
        <dbReference type="Proteomes" id="UP000274922"/>
    </source>
</evidence>
<dbReference type="InterPro" id="IPR011501">
    <property type="entry name" value="Noc3_N"/>
</dbReference>
<evidence type="ECO:0000259" key="6">
    <source>
        <dbReference type="Pfam" id="PF03914"/>
    </source>
</evidence>
<feature type="region of interest" description="Disordered" evidence="5">
    <location>
        <begin position="233"/>
        <end position="266"/>
    </location>
</feature>
<dbReference type="InterPro" id="IPR016903">
    <property type="entry name" value="Nucleolar_cplx-assoc_3"/>
</dbReference>
<name>A0A4P9XBA5_9FUNG</name>
<evidence type="ECO:0000256" key="4">
    <source>
        <dbReference type="ARBA" id="ARBA00023242"/>
    </source>
</evidence>
<dbReference type="GO" id="GO:0005730">
    <property type="term" value="C:nucleolus"/>
    <property type="evidence" value="ECO:0007669"/>
    <property type="project" value="UniProtKB-SubCell"/>
</dbReference>
<comment type="similarity">
    <text evidence="2">Belongs to the CBF/MAK21 family.</text>
</comment>
<evidence type="ECO:0000259" key="7">
    <source>
        <dbReference type="Pfam" id="PF07540"/>
    </source>
</evidence>
<sequence>MAASEKAAERPLTAQERLKLRLEELKQHREDLVHNAMAIMADPDNEIARLQAFEPLTPARDPQKLSVAFLTQCMVYRDIIPGYRIRIVTDAEREGKISKEVRRQRQYEETLLRHYQNFLKSLSVALDAPSSPPTLKHVVLTCLCNLLEHASHFNFRFNIISPVTKLLSQIVADALIHMFEEDHTGEISKEAIRIMADEGKRRHNRIPEPLIRATFHLRVRSEMPSALAILNQSREAEAERKRKEHEAERKKTGALHKSKRIKKHEKANSDINQELREADAVVHHEERLAHHRETLKYLFVIYFRIIKTQQESKLFPVVLEGLTMFAHLINIEFFSDIFAVLKKLLVTSESARTITASGGGERHDVDASPRIGLESRLFCVISMIKMLHIQGQALNEDPTQIITALYTITLDVMMQPNGQLVYRLQTMLLSALDLMFLSRRQNMADRLAAFIKRLASTAMQADAPVALGILALVRQLIIKYPALLALLEPDEEARVGMGGFQPEVDQPELANAFATSLWELVELTAHWHPIVGEYATQLLKQARAGSEALRQAGGAAPQRIAQSQLSLRAMPQHLQPTWDQMLVNYETCRATFSTFRLTPRFTLNAAQKRKLQRKGIWFGPAVTAEPSDFLSELKAQTES</sequence>
<dbReference type="EMBL" id="ML014137">
    <property type="protein sequence ID" value="RKP02694.1"/>
    <property type="molecule type" value="Genomic_DNA"/>
</dbReference>
<dbReference type="STRING" id="1555241.A0A4P9XBA5"/>
<dbReference type="PANTHER" id="PTHR14428:SF5">
    <property type="entry name" value="NUCLEOLAR COMPLEX PROTEIN 3 HOMOLOG"/>
    <property type="match status" value="1"/>
</dbReference>
<organism evidence="8 9">
    <name type="scientific">Caulochytrium protostelioides</name>
    <dbReference type="NCBI Taxonomy" id="1555241"/>
    <lineage>
        <taxon>Eukaryota</taxon>
        <taxon>Fungi</taxon>
        <taxon>Fungi incertae sedis</taxon>
        <taxon>Chytridiomycota</taxon>
        <taxon>Chytridiomycota incertae sedis</taxon>
        <taxon>Chytridiomycetes</taxon>
        <taxon>Caulochytriales</taxon>
        <taxon>Caulochytriaceae</taxon>
        <taxon>Caulochytrium</taxon>
    </lineage>
</organism>
<dbReference type="Pfam" id="PF03914">
    <property type="entry name" value="CBF"/>
    <property type="match status" value="1"/>
</dbReference>
<comment type="subcellular location">
    <subcellularLocation>
        <location evidence="1">Nucleus</location>
        <location evidence="1">Nucleolus</location>
    </subcellularLocation>
</comment>
<keyword evidence="3" id="KW-0175">Coiled coil</keyword>
<protein>
    <recommendedName>
        <fullName evidence="10">Nucleolar complex-associated protein 3</fullName>
    </recommendedName>
</protein>
<reference evidence="9" key="1">
    <citation type="journal article" date="2018" name="Nat. Microbiol.">
        <title>Leveraging single-cell genomics to expand the fungal tree of life.</title>
        <authorList>
            <person name="Ahrendt S.R."/>
            <person name="Quandt C.A."/>
            <person name="Ciobanu D."/>
            <person name="Clum A."/>
            <person name="Salamov A."/>
            <person name="Andreopoulos B."/>
            <person name="Cheng J.F."/>
            <person name="Woyke T."/>
            <person name="Pelin A."/>
            <person name="Henrissat B."/>
            <person name="Reynolds N.K."/>
            <person name="Benny G.L."/>
            <person name="Smith M.E."/>
            <person name="James T.Y."/>
            <person name="Grigoriev I.V."/>
        </authorList>
    </citation>
    <scope>NUCLEOTIDE SEQUENCE [LARGE SCALE GENOMIC DNA]</scope>
    <source>
        <strain evidence="9">ATCC 52028</strain>
    </source>
</reference>
<keyword evidence="9" id="KW-1185">Reference proteome</keyword>
<accession>A0A4P9XBA5</accession>
<proteinExistence type="inferred from homology"/>
<evidence type="ECO:0008006" key="10">
    <source>
        <dbReference type="Google" id="ProtNLM"/>
    </source>
</evidence>
<dbReference type="AlphaFoldDB" id="A0A4P9XBA5"/>
<evidence type="ECO:0000256" key="1">
    <source>
        <dbReference type="ARBA" id="ARBA00004604"/>
    </source>
</evidence>
<evidence type="ECO:0000256" key="2">
    <source>
        <dbReference type="ARBA" id="ARBA00007797"/>
    </source>
</evidence>